<protein>
    <recommendedName>
        <fullName evidence="4">TIGR00341 family protein</fullName>
    </recommendedName>
</protein>
<proteinExistence type="predicted"/>
<dbReference type="PANTHER" id="PTHR20992:SF9">
    <property type="entry name" value="AT15442P-RELATED"/>
    <property type="match status" value="1"/>
</dbReference>
<reference evidence="2 3" key="1">
    <citation type="journal article" date="2014" name="PLoS Genet.">
        <title>Phylogenetically driven sequencing of extremely halophilic archaea reveals strategies for static and dynamic osmo-response.</title>
        <authorList>
            <person name="Becker E.A."/>
            <person name="Seitzer P.M."/>
            <person name="Tritt A."/>
            <person name="Larsen D."/>
            <person name="Krusor M."/>
            <person name="Yao A.I."/>
            <person name="Wu D."/>
            <person name="Madern D."/>
            <person name="Eisen J.A."/>
            <person name="Darling A.E."/>
            <person name="Facciotti M.T."/>
        </authorList>
    </citation>
    <scope>NUCLEOTIDE SEQUENCE [LARGE SCALE GENOMIC DNA]</scope>
    <source>
        <strain evidence="2 3">JCM 14624</strain>
    </source>
</reference>
<accession>M0BI18</accession>
<dbReference type="Proteomes" id="UP000011560">
    <property type="component" value="Unassembled WGS sequence"/>
</dbReference>
<feature type="transmembrane region" description="Helical" evidence="1">
    <location>
        <begin position="273"/>
        <end position="298"/>
    </location>
</feature>
<sequence length="454" mass="47774">MRLVQLTVPTGSREAITGVLDDREIDYVVTEETSNRRYTAVVYFPLPKQAVEPVLDELGEQGVPEDAYTVVLEAETVVSRRFDRLKEAYESDDVDEDRIARQELLSEAQSLTPTRSIYVAMTIISAVVATAGLFLDSPAVVVGSMVIAPLIGPALGASVGSVLNDETLFRRSLVYQALGVGLAIAAATVFALLVNVTNIVPSSLELTEVGEINERLAPDLLALAIALGAGIAGMVSISTGLATALVGVMIAAALIPPAAAAGIAIAWGEPAAALGATTLVFVNVLSVNLAGLVTLWYAGYRPEGLWNLGPTESRVRRRVIGLVVIVGIFALFLGGITYASYQVSTFEQDAREEVEAVLAEDDNAQLLDLSVELDESLPVREPSRVIVTVGAPPGEVDPTLAAAIRERVAGQAASDVSVQVRYIAIAEADPQTTTGTPDETTNETAAAIIDPLAR</sequence>
<comment type="caution">
    <text evidence="2">The sequence shown here is derived from an EMBL/GenBank/DDBJ whole genome shotgun (WGS) entry which is preliminary data.</text>
</comment>
<name>M0BI18_9EURY</name>
<keyword evidence="1" id="KW-1133">Transmembrane helix</keyword>
<dbReference type="InterPro" id="IPR005240">
    <property type="entry name" value="DUF389"/>
</dbReference>
<dbReference type="STRING" id="1227490.C479_10800"/>
<evidence type="ECO:0000313" key="3">
    <source>
        <dbReference type="Proteomes" id="UP000011560"/>
    </source>
</evidence>
<keyword evidence="3" id="KW-1185">Reference proteome</keyword>
<feature type="transmembrane region" description="Helical" evidence="1">
    <location>
        <begin position="117"/>
        <end position="135"/>
    </location>
</feature>
<dbReference type="PATRIC" id="fig|1227490.4.peg.2203"/>
<gene>
    <name evidence="2" type="ORF">C479_10800</name>
</gene>
<evidence type="ECO:0000313" key="2">
    <source>
        <dbReference type="EMBL" id="ELZ09304.1"/>
    </source>
</evidence>
<organism evidence="2 3">
    <name type="scientific">Halovivax asiaticus JCM 14624</name>
    <dbReference type="NCBI Taxonomy" id="1227490"/>
    <lineage>
        <taxon>Archaea</taxon>
        <taxon>Methanobacteriati</taxon>
        <taxon>Methanobacteriota</taxon>
        <taxon>Stenosarchaea group</taxon>
        <taxon>Halobacteria</taxon>
        <taxon>Halobacteriales</taxon>
        <taxon>Natrialbaceae</taxon>
        <taxon>Halovivax</taxon>
    </lineage>
</organism>
<feature type="transmembrane region" description="Helical" evidence="1">
    <location>
        <begin position="220"/>
        <end position="237"/>
    </location>
</feature>
<keyword evidence="1" id="KW-0812">Transmembrane</keyword>
<feature type="transmembrane region" description="Helical" evidence="1">
    <location>
        <begin position="319"/>
        <end position="341"/>
    </location>
</feature>
<dbReference type="NCBIfam" id="TIGR00341">
    <property type="entry name" value="TIGR00341 family protein"/>
    <property type="match status" value="1"/>
</dbReference>
<dbReference type="RefSeq" id="WP_007702121.1">
    <property type="nucleotide sequence ID" value="NZ_AOIQ01000017.1"/>
</dbReference>
<dbReference type="AlphaFoldDB" id="M0BI18"/>
<dbReference type="PANTHER" id="PTHR20992">
    <property type="entry name" value="AT15442P-RELATED"/>
    <property type="match status" value="1"/>
</dbReference>
<evidence type="ECO:0000256" key="1">
    <source>
        <dbReference type="SAM" id="Phobius"/>
    </source>
</evidence>
<dbReference type="EMBL" id="AOIQ01000017">
    <property type="protein sequence ID" value="ELZ09304.1"/>
    <property type="molecule type" value="Genomic_DNA"/>
</dbReference>
<feature type="transmembrane region" description="Helical" evidence="1">
    <location>
        <begin position="175"/>
        <end position="200"/>
    </location>
</feature>
<feature type="transmembrane region" description="Helical" evidence="1">
    <location>
        <begin position="141"/>
        <end position="163"/>
    </location>
</feature>
<dbReference type="Pfam" id="PF04087">
    <property type="entry name" value="DUF389"/>
    <property type="match status" value="1"/>
</dbReference>
<feature type="transmembrane region" description="Helical" evidence="1">
    <location>
        <begin position="244"/>
        <end position="267"/>
    </location>
</feature>
<evidence type="ECO:0008006" key="4">
    <source>
        <dbReference type="Google" id="ProtNLM"/>
    </source>
</evidence>
<keyword evidence="1" id="KW-0472">Membrane</keyword>